<evidence type="ECO:0000256" key="2">
    <source>
        <dbReference type="SAM" id="SignalP"/>
    </source>
</evidence>
<proteinExistence type="predicted"/>
<reference evidence="4" key="1">
    <citation type="submission" date="2017-09" db="EMBL/GenBank/DDBJ databases">
        <title>Luteimonas liuhanmingii sp.nov., isolated from the intestinal contents of Tibetan Plateau Pika in Yushu, Qinghai Province, China.</title>
        <authorList>
            <person name="Gui Z."/>
        </authorList>
    </citation>
    <scope>NUCLEOTIDE SEQUENCE [LARGE SCALE GENOMIC DNA]</scope>
    <source>
        <strain evidence="4">100111</strain>
    </source>
</reference>
<dbReference type="EMBL" id="CP023406">
    <property type="protein sequence ID" value="ATD66849.1"/>
    <property type="molecule type" value="Genomic_DNA"/>
</dbReference>
<evidence type="ECO:0000313" key="3">
    <source>
        <dbReference type="EMBL" id="ATD66849.1"/>
    </source>
</evidence>
<feature type="chain" id="PRO_5013307662" description="Secreted protein" evidence="2">
    <location>
        <begin position="19"/>
        <end position="186"/>
    </location>
</feature>
<evidence type="ECO:0000256" key="1">
    <source>
        <dbReference type="SAM" id="MobiDB-lite"/>
    </source>
</evidence>
<sequence length="186" mass="19521">MTSLLWIPLMALSGMAAAHGEDRVDLSLPAQPMFTGAGAFGDGEYTGPRITAPDDRRAHHPLASRGGCPSAPDGSERTVTGSVSSGVGYSSRGGNSHWNAADISLCKETVGDNGRPGTMQLNLRVAQHDGPGYPGHYGVGLGPYDGPGGFGAGSYFDGFGPGWRDLHEPGLRVRTESWTDGRQPWR</sequence>
<keyword evidence="2" id="KW-0732">Signal</keyword>
<dbReference type="KEGG" id="lum:CNR27_04785"/>
<dbReference type="OrthoDB" id="5975465at2"/>
<evidence type="ECO:0000313" key="4">
    <source>
        <dbReference type="Proteomes" id="UP000218968"/>
    </source>
</evidence>
<keyword evidence="4" id="KW-1185">Reference proteome</keyword>
<gene>
    <name evidence="3" type="ORF">CNR27_04785</name>
</gene>
<feature type="region of interest" description="Disordered" evidence="1">
    <location>
        <begin position="37"/>
        <end position="91"/>
    </location>
</feature>
<protein>
    <recommendedName>
        <fullName evidence="5">Secreted protein</fullName>
    </recommendedName>
</protein>
<dbReference type="AlphaFoldDB" id="A0A290XCM8"/>
<dbReference type="Proteomes" id="UP000218968">
    <property type="component" value="Chromosome"/>
</dbReference>
<accession>A0A290XCM8</accession>
<dbReference type="RefSeq" id="WP_096297175.1">
    <property type="nucleotide sequence ID" value="NZ_CP023406.1"/>
</dbReference>
<feature type="compositionally biased region" description="Low complexity" evidence="1">
    <location>
        <begin position="77"/>
        <end position="91"/>
    </location>
</feature>
<feature type="signal peptide" evidence="2">
    <location>
        <begin position="1"/>
        <end position="18"/>
    </location>
</feature>
<organism evidence="3 4">
    <name type="scientific">Luteimonas chenhongjianii</name>
    <dbReference type="NCBI Taxonomy" id="2006110"/>
    <lineage>
        <taxon>Bacteria</taxon>
        <taxon>Pseudomonadati</taxon>
        <taxon>Pseudomonadota</taxon>
        <taxon>Gammaproteobacteria</taxon>
        <taxon>Lysobacterales</taxon>
        <taxon>Lysobacteraceae</taxon>
        <taxon>Luteimonas</taxon>
    </lineage>
</organism>
<name>A0A290XCM8_9GAMM</name>
<evidence type="ECO:0008006" key="5">
    <source>
        <dbReference type="Google" id="ProtNLM"/>
    </source>
</evidence>